<dbReference type="PANTHER" id="PTHR47331">
    <property type="entry name" value="PHD-TYPE DOMAIN-CONTAINING PROTEIN"/>
    <property type="match status" value="1"/>
</dbReference>
<dbReference type="PANTHER" id="PTHR47331:SF5">
    <property type="entry name" value="RIBONUCLEASE H"/>
    <property type="match status" value="1"/>
</dbReference>
<accession>A0A0S7ESE9</accession>
<proteinExistence type="predicted"/>
<dbReference type="AlphaFoldDB" id="A0A0S7ESE9"/>
<dbReference type="EMBL" id="GBYX01474199">
    <property type="protein sequence ID" value="JAO07461.1"/>
    <property type="molecule type" value="Transcribed_RNA"/>
</dbReference>
<name>A0A0S7ESE9_9TELE</name>
<dbReference type="Pfam" id="PF05380">
    <property type="entry name" value="Peptidase_A17"/>
    <property type="match status" value="1"/>
</dbReference>
<organism evidence="1">
    <name type="scientific">Poeciliopsis prolifica</name>
    <name type="common">blackstripe livebearer</name>
    <dbReference type="NCBI Taxonomy" id="188132"/>
    <lineage>
        <taxon>Eukaryota</taxon>
        <taxon>Metazoa</taxon>
        <taxon>Chordata</taxon>
        <taxon>Craniata</taxon>
        <taxon>Vertebrata</taxon>
        <taxon>Euteleostomi</taxon>
        <taxon>Actinopterygii</taxon>
        <taxon>Neopterygii</taxon>
        <taxon>Teleostei</taxon>
        <taxon>Neoteleostei</taxon>
        <taxon>Acanthomorphata</taxon>
        <taxon>Ovalentaria</taxon>
        <taxon>Atherinomorphae</taxon>
        <taxon>Cyprinodontiformes</taxon>
        <taxon>Poeciliidae</taxon>
        <taxon>Poeciliinae</taxon>
        <taxon>Poeciliopsis</taxon>
    </lineage>
</organism>
<dbReference type="InterPro" id="IPR008042">
    <property type="entry name" value="Retrotrans_Pao"/>
</dbReference>
<feature type="non-terminal residue" evidence="1">
    <location>
        <position position="116"/>
    </location>
</feature>
<gene>
    <name evidence="1" type="primary">PPUP7234</name>
</gene>
<reference evidence="1" key="1">
    <citation type="submission" date="2014-12" db="EMBL/GenBank/DDBJ databases">
        <title>Parallel Evolution in Life History Adaptation Evident in the Tissue-Specific Poeciliopsis prolifica transcriptome.</title>
        <authorList>
            <person name="Jue N.K."/>
            <person name="Foley R.J."/>
            <person name="Obergfell C."/>
            <person name="Reznick D.N."/>
            <person name="O'Neill R.J."/>
            <person name="O'Neill M.J."/>
        </authorList>
    </citation>
    <scope>NUCLEOTIDE SEQUENCE</scope>
</reference>
<protein>
    <submittedName>
        <fullName evidence="1">PPUP7234</fullName>
    </submittedName>
</protein>
<feature type="non-terminal residue" evidence="1">
    <location>
        <position position="1"/>
    </location>
</feature>
<evidence type="ECO:0000313" key="1">
    <source>
        <dbReference type="EMBL" id="JAO07461.1"/>
    </source>
</evidence>
<sequence length="116" mass="12806">RGILCTVASVYDSLRFVAPFIQKGKQILQQNYVKRKSDGMSLFRISTTENGNPGSYIFKIYQRRGYGQCSYLRTVTSKGDVHCALVMGKARVAPTKVTTVPRLELTAAVVAARTSV</sequence>